<protein>
    <submittedName>
        <fullName evidence="1">Uncharacterized protein</fullName>
    </submittedName>
</protein>
<sequence length="864" mass="97924">MDNVSIKENAAKWMMERNWKRLTAKKREFEQSLFEHTMVELDAMMQILEILRKPQHFRFSQDEEQILIASIIAHDVGKEKKEWQDYILGKKGFVSDIDPELTKRIISPLCNSLGFIGIEGKIIKVIENCINLHMKHERSDSKVMAAIIAGADRWKTLANIVDIVDNICSASGIFAALSSMERSFLANHLKIAYHHVNIRGVSTIFLHKAATDCSISKGWDPLLFYGNGTIYVCSAGDNIEVPTVEEIKEKLSNILKEDIGNDIANLIVGSPLQNILPKPDLFDYKEVQQYLVLASKKIGKKNYWNKKGELTEKGKKVGESYVKLKGLSSNTNTSDIHIRRIADAHPEMVIFKFFKAIMSQKLIGVKGQEMAKSEYEKIFGKDSWEKLQSTSTLMPSQDMIKTVDYFWSLPGKSFALNVETVEEVSDNKRKEILIDILNKIAKKVYDSIPEPPSRSKLSMEMAESFMKDLIKPSKEVNIQEIIKEQLEIYSTSKSFAGKESKKSKYFCPLCNTPFKKGVTASADFIDNPQSHTNRGISHGKFDYVIICNTCKYERFLRQIIIEGKPSEFIIIFPRMNIGYSSGNILVQKVKEFYERAYNLMVGNNDNPSSQISLSLTQLIAKKVLNLDIFTLSPRDLIEILTYQGASETQKKQRKELEKQIKEKIGQTFNELNDEWGTDFNTWDEAVDAMIAGRIIDPIAIEIRKEVFRLIPQLKVVCQTSNVILIPIINPIAMRDESEANSAIRKIFISLLIGLSFDVTIAIVGNMDEIDFEGGEGIAYVPPVPAIRKLIGHEWIALSEAMVWLKAIGAASLLANDTGYPERSNLFSILSAQSPGHILKRLEEKHKHAKPDHINYIEIIKEVLL</sequence>
<comment type="caution">
    <text evidence="1">The sequence shown here is derived from an EMBL/GenBank/DDBJ whole genome shotgun (WGS) entry which is preliminary data.</text>
</comment>
<organism evidence="1 2">
    <name type="scientific">Candidatus Fischerbacteria bacterium RBG_13_37_8</name>
    <dbReference type="NCBI Taxonomy" id="1817863"/>
    <lineage>
        <taxon>Bacteria</taxon>
        <taxon>Candidatus Fischeribacteriota</taxon>
    </lineage>
</organism>
<evidence type="ECO:0000313" key="2">
    <source>
        <dbReference type="Proteomes" id="UP000178943"/>
    </source>
</evidence>
<evidence type="ECO:0000313" key="1">
    <source>
        <dbReference type="EMBL" id="OGF68312.1"/>
    </source>
</evidence>
<reference evidence="1 2" key="1">
    <citation type="journal article" date="2016" name="Nat. Commun.">
        <title>Thousands of microbial genomes shed light on interconnected biogeochemical processes in an aquifer system.</title>
        <authorList>
            <person name="Anantharaman K."/>
            <person name="Brown C.T."/>
            <person name="Hug L.A."/>
            <person name="Sharon I."/>
            <person name="Castelle C.J."/>
            <person name="Probst A.J."/>
            <person name="Thomas B.C."/>
            <person name="Singh A."/>
            <person name="Wilkins M.J."/>
            <person name="Karaoz U."/>
            <person name="Brodie E.L."/>
            <person name="Williams K.H."/>
            <person name="Hubbard S.S."/>
            <person name="Banfield J.F."/>
        </authorList>
    </citation>
    <scope>NUCLEOTIDE SEQUENCE [LARGE SCALE GENOMIC DNA]</scope>
</reference>
<gene>
    <name evidence="1" type="ORF">A2Y62_11480</name>
</gene>
<proteinExistence type="predicted"/>
<dbReference type="Proteomes" id="UP000178943">
    <property type="component" value="Unassembled WGS sequence"/>
</dbReference>
<dbReference type="AlphaFoldDB" id="A0A1F5VXY7"/>
<dbReference type="EMBL" id="MFGW01000002">
    <property type="protein sequence ID" value="OGF68312.1"/>
    <property type="molecule type" value="Genomic_DNA"/>
</dbReference>
<name>A0A1F5VXY7_9BACT</name>
<dbReference type="STRING" id="1817863.A2Y62_11480"/>
<accession>A0A1F5VXY7</accession>